<feature type="domain" description="Pyrimidine nucleoside phosphorylase C-terminal" evidence="11">
    <location>
        <begin position="345"/>
        <end position="419"/>
    </location>
</feature>
<dbReference type="SMART" id="SM00941">
    <property type="entry name" value="PYNP_C"/>
    <property type="match status" value="1"/>
</dbReference>
<evidence type="ECO:0000313" key="12">
    <source>
        <dbReference type="EMBL" id="GAF25499.1"/>
    </source>
</evidence>
<evidence type="ECO:0000256" key="5">
    <source>
        <dbReference type="ARBA" id="ARBA00011889"/>
    </source>
</evidence>
<dbReference type="Proteomes" id="UP000063718">
    <property type="component" value="Unassembled WGS sequence"/>
</dbReference>
<dbReference type="InterPro" id="IPR017459">
    <property type="entry name" value="Glycosyl_Trfase_fam3_N_dom"/>
</dbReference>
<comment type="similarity">
    <text evidence="3">Belongs to the thymidine/pyrimidine-nucleoside phosphorylase family.</text>
</comment>
<dbReference type="Gene3D" id="3.90.1170.30">
    <property type="entry name" value="Pyrimidine nucleoside phosphorylase-like, C-terminal domain"/>
    <property type="match status" value="1"/>
</dbReference>
<evidence type="ECO:0000256" key="2">
    <source>
        <dbReference type="ARBA" id="ARBA00003877"/>
    </source>
</evidence>
<dbReference type="NCBIfam" id="TIGR02644">
    <property type="entry name" value="Y_phosphoryl"/>
    <property type="match status" value="1"/>
</dbReference>
<reference evidence="12" key="1">
    <citation type="journal article" date="2014" name="Gene">
        <title>Genome-guided analysis of transformation efficiency and carbon dioxide assimilation by Moorella thermoacetica Y72.</title>
        <authorList>
            <person name="Tsukahara K."/>
            <person name="Kita A."/>
            <person name="Nakashimada Y."/>
            <person name="Hoshino T."/>
            <person name="Murakami K."/>
        </authorList>
    </citation>
    <scope>NUCLEOTIDE SEQUENCE [LARGE SCALE GENOMIC DNA]</scope>
    <source>
        <strain evidence="12">Y72</strain>
    </source>
</reference>
<gene>
    <name evidence="12" type="ORF">MTY_0834</name>
</gene>
<dbReference type="GO" id="GO:0005829">
    <property type="term" value="C:cytosol"/>
    <property type="evidence" value="ECO:0007669"/>
    <property type="project" value="TreeGrafter"/>
</dbReference>
<dbReference type="SUPFAM" id="SSF52418">
    <property type="entry name" value="Nucleoside phosphorylase/phosphoribosyltransferase catalytic domain"/>
    <property type="match status" value="1"/>
</dbReference>
<evidence type="ECO:0000256" key="9">
    <source>
        <dbReference type="ARBA" id="ARBA00048453"/>
    </source>
</evidence>
<dbReference type="NCBIfam" id="NF004490">
    <property type="entry name" value="PRK05820.1"/>
    <property type="match status" value="1"/>
</dbReference>
<evidence type="ECO:0000256" key="6">
    <source>
        <dbReference type="ARBA" id="ARBA00014680"/>
    </source>
</evidence>
<dbReference type="InterPro" id="IPR035902">
    <property type="entry name" value="Nuc_phospho_transferase"/>
</dbReference>
<dbReference type="GO" id="GO:0006213">
    <property type="term" value="P:pyrimidine nucleoside metabolic process"/>
    <property type="evidence" value="ECO:0007669"/>
    <property type="project" value="InterPro"/>
</dbReference>
<dbReference type="EMBL" id="DF238840">
    <property type="protein sequence ID" value="GAF25499.1"/>
    <property type="molecule type" value="Genomic_DNA"/>
</dbReference>
<dbReference type="InterPro" id="IPR013102">
    <property type="entry name" value="PYNP_C"/>
</dbReference>
<dbReference type="PIRSF" id="PIRSF000478">
    <property type="entry name" value="TP_PyNP"/>
    <property type="match status" value="1"/>
</dbReference>
<dbReference type="PROSITE" id="PS00647">
    <property type="entry name" value="THYMID_PHOSPHORYLASE"/>
    <property type="match status" value="1"/>
</dbReference>
<dbReference type="EC" id="2.4.2.2" evidence="5"/>
<dbReference type="InterPro" id="IPR017872">
    <property type="entry name" value="Pyrmidine_PPase_CS"/>
</dbReference>
<dbReference type="RefSeq" id="WP_025773452.1">
    <property type="nucleotide sequence ID" value="NZ_DF238840.1"/>
</dbReference>
<sequence length="435" mass="46174">MQMLDLIRRKREGQALAPAEIEAMIRDYTAGIIPDYQMAAFLMAVYFRGLDREETAALTRAMIASGEQIEWSSIPGVKVDKHSTGGVADTTTLVLAPLVAAAGVPVVKMSGRGLGHTGGTIDKLESIPSFRVQLTREEMIRQVKEIGLAVTAPTGKLAPADGKLYALRDVTATVESIPLIASSVMSKKIAAGADAIVLDVKVGSGAFMPDLESARELARIMVDLGREMGRRVVAVITNMDEPLGMMVGNALEVREAIAVLSGGGPRELREVCLTLGSQMLLLAGATCSDGEARRRLEELLAGGAALAKFRRFIAAQGGDPAVVDRPELLPRATDQVTIAAPSSGYISAVQARLVGEAAMLLGAGRITKESPIDLAVGIELKKRLGDYVNAGEPLAVFHVNDRANLETARERFLAAYILAAAPPTQQPLVYEIIRG</sequence>
<dbReference type="InterPro" id="IPR018090">
    <property type="entry name" value="Pyrmidine_PPas_bac/euk"/>
</dbReference>
<dbReference type="PANTHER" id="PTHR10515">
    <property type="entry name" value="THYMIDINE PHOSPHORYLASE"/>
    <property type="match status" value="1"/>
</dbReference>
<name>A0A0S6UES3_NEOTH</name>
<dbReference type="PANTHER" id="PTHR10515:SF0">
    <property type="entry name" value="THYMIDINE PHOSPHORYLASE"/>
    <property type="match status" value="1"/>
</dbReference>
<dbReference type="InterPro" id="IPR036566">
    <property type="entry name" value="PYNP-like_C_sf"/>
</dbReference>
<dbReference type="Gene3D" id="1.20.970.10">
    <property type="entry name" value="Transferase, Pyrimidine Nucleoside Phosphorylase, Chain C"/>
    <property type="match status" value="1"/>
</dbReference>
<evidence type="ECO:0000256" key="10">
    <source>
        <dbReference type="ARBA" id="ARBA00048525"/>
    </source>
</evidence>
<dbReference type="InterPro" id="IPR000053">
    <property type="entry name" value="Thymidine/pyrmidine_PPase"/>
</dbReference>
<dbReference type="GO" id="GO:0009032">
    <property type="term" value="F:thymidine phosphorylase activity"/>
    <property type="evidence" value="ECO:0007669"/>
    <property type="project" value="TreeGrafter"/>
</dbReference>
<evidence type="ECO:0000259" key="11">
    <source>
        <dbReference type="SMART" id="SM00941"/>
    </source>
</evidence>
<accession>A0A0S6UES3</accession>
<dbReference type="FunFam" id="3.40.1030.10:FF:000003">
    <property type="entry name" value="Pyrimidine-nucleoside phosphorylase"/>
    <property type="match status" value="1"/>
</dbReference>
<dbReference type="GO" id="GO:0004645">
    <property type="term" value="F:1,4-alpha-oligoglucan phosphorylase activity"/>
    <property type="evidence" value="ECO:0007669"/>
    <property type="project" value="InterPro"/>
</dbReference>
<dbReference type="AlphaFoldDB" id="A0A0S6UES3"/>
<comment type="subunit">
    <text evidence="4">Homodimer.</text>
</comment>
<dbReference type="InterPro" id="IPR036320">
    <property type="entry name" value="Glycosyl_Trfase_fam3_N_dom_sf"/>
</dbReference>
<keyword evidence="7" id="KW-0328">Glycosyltransferase</keyword>
<organism evidence="12">
    <name type="scientific">Moorella thermoacetica Y72</name>
    <dbReference type="NCBI Taxonomy" id="1325331"/>
    <lineage>
        <taxon>Bacteria</taxon>
        <taxon>Bacillati</taxon>
        <taxon>Bacillota</taxon>
        <taxon>Clostridia</taxon>
        <taxon>Neomoorellales</taxon>
        <taxon>Neomoorellaceae</taxon>
        <taxon>Neomoorella</taxon>
    </lineage>
</organism>
<comment type="catalytic activity">
    <reaction evidence="9">
        <text>uridine + phosphate = alpha-D-ribose 1-phosphate + uracil</text>
        <dbReference type="Rhea" id="RHEA:24388"/>
        <dbReference type="ChEBI" id="CHEBI:16704"/>
        <dbReference type="ChEBI" id="CHEBI:17568"/>
        <dbReference type="ChEBI" id="CHEBI:43474"/>
        <dbReference type="ChEBI" id="CHEBI:57720"/>
        <dbReference type="EC" id="2.4.2.2"/>
    </reaction>
</comment>
<comment type="function">
    <text evidence="2">Catalyzes phosphorolysis of the pyrimidine nucleosides uridine, thymidine and 2'-deoxyuridine with the formation of the corresponding pyrimidine base and ribose-1-phosphate.</text>
</comment>
<dbReference type="Pfam" id="PF00591">
    <property type="entry name" value="Glycos_transf_3"/>
    <property type="match status" value="1"/>
</dbReference>
<evidence type="ECO:0000256" key="4">
    <source>
        <dbReference type="ARBA" id="ARBA00011738"/>
    </source>
</evidence>
<dbReference type="NCBIfam" id="NF004747">
    <property type="entry name" value="PRK06078.1"/>
    <property type="match status" value="1"/>
</dbReference>
<dbReference type="Gene3D" id="3.40.1030.10">
    <property type="entry name" value="Nucleoside phosphorylase/phosphoribosyltransferase catalytic domain"/>
    <property type="match status" value="1"/>
</dbReference>
<evidence type="ECO:0000256" key="8">
    <source>
        <dbReference type="ARBA" id="ARBA00022679"/>
    </source>
</evidence>
<dbReference type="Pfam" id="PF02885">
    <property type="entry name" value="Glycos_trans_3N"/>
    <property type="match status" value="1"/>
</dbReference>
<dbReference type="SUPFAM" id="SSF54680">
    <property type="entry name" value="Pyrimidine nucleoside phosphorylase C-terminal domain"/>
    <property type="match status" value="1"/>
</dbReference>
<protein>
    <recommendedName>
        <fullName evidence="6">Pyrimidine-nucleoside phosphorylase</fullName>
        <ecNumber evidence="5">2.4.2.2</ecNumber>
    </recommendedName>
</protein>
<comment type="catalytic activity">
    <reaction evidence="1">
        <text>2'-deoxyuridine + phosphate = 2-deoxy-alpha-D-ribose 1-phosphate + uracil</text>
        <dbReference type="Rhea" id="RHEA:22824"/>
        <dbReference type="ChEBI" id="CHEBI:16450"/>
        <dbReference type="ChEBI" id="CHEBI:17568"/>
        <dbReference type="ChEBI" id="CHEBI:43474"/>
        <dbReference type="ChEBI" id="CHEBI:57259"/>
        <dbReference type="EC" id="2.4.2.2"/>
    </reaction>
</comment>
<proteinExistence type="inferred from homology"/>
<dbReference type="GO" id="GO:0006206">
    <property type="term" value="P:pyrimidine nucleobase metabolic process"/>
    <property type="evidence" value="ECO:0007669"/>
    <property type="project" value="InterPro"/>
</dbReference>
<dbReference type="InterPro" id="IPR000312">
    <property type="entry name" value="Glycosyl_Trfase_fam3"/>
</dbReference>
<dbReference type="Pfam" id="PF07831">
    <property type="entry name" value="PYNP_C"/>
    <property type="match status" value="1"/>
</dbReference>
<evidence type="ECO:0000256" key="3">
    <source>
        <dbReference type="ARBA" id="ARBA00006915"/>
    </source>
</evidence>
<evidence type="ECO:0000256" key="7">
    <source>
        <dbReference type="ARBA" id="ARBA00022676"/>
    </source>
</evidence>
<evidence type="ECO:0000256" key="1">
    <source>
        <dbReference type="ARBA" id="ARBA00001066"/>
    </source>
</evidence>
<keyword evidence="8" id="KW-0808">Transferase</keyword>
<comment type="catalytic activity">
    <reaction evidence="10">
        <text>thymidine + phosphate = 2-deoxy-alpha-D-ribose 1-phosphate + thymine</text>
        <dbReference type="Rhea" id="RHEA:16037"/>
        <dbReference type="ChEBI" id="CHEBI:17748"/>
        <dbReference type="ChEBI" id="CHEBI:17821"/>
        <dbReference type="ChEBI" id="CHEBI:43474"/>
        <dbReference type="ChEBI" id="CHEBI:57259"/>
        <dbReference type="EC" id="2.4.2.2"/>
    </reaction>
</comment>
<dbReference type="SUPFAM" id="SSF47648">
    <property type="entry name" value="Nucleoside phosphorylase/phosphoribosyltransferase N-terminal domain"/>
    <property type="match status" value="1"/>
</dbReference>